<dbReference type="SUPFAM" id="SSF54909">
    <property type="entry name" value="Dimeric alpha+beta barrel"/>
    <property type="match status" value="1"/>
</dbReference>
<evidence type="ECO:0000256" key="5">
    <source>
        <dbReference type="ARBA" id="ARBA00012070"/>
    </source>
</evidence>
<dbReference type="Gene3D" id="3.30.70.1060">
    <property type="entry name" value="Dimeric alpha+beta barrel"/>
    <property type="match status" value="1"/>
</dbReference>
<gene>
    <name evidence="10" type="ORF">BG61_18945</name>
</gene>
<evidence type="ECO:0000256" key="6">
    <source>
        <dbReference type="ARBA" id="ARBA00022797"/>
    </source>
</evidence>
<dbReference type="EMBL" id="JFHC01000003">
    <property type="protein sequence ID" value="KDR44150.1"/>
    <property type="molecule type" value="Genomic_DNA"/>
</dbReference>
<dbReference type="AlphaFoldDB" id="A0A069PUG6"/>
<evidence type="ECO:0000259" key="9">
    <source>
        <dbReference type="Pfam" id="PF02426"/>
    </source>
</evidence>
<dbReference type="Proteomes" id="UP000027466">
    <property type="component" value="Unassembled WGS sequence"/>
</dbReference>
<evidence type="ECO:0000256" key="7">
    <source>
        <dbReference type="ARBA" id="ARBA00023235"/>
    </source>
</evidence>
<dbReference type="GO" id="GO:0042952">
    <property type="term" value="P:beta-ketoadipate pathway"/>
    <property type="evidence" value="ECO:0007669"/>
    <property type="project" value="UniProtKB-UniPathway"/>
</dbReference>
<keyword evidence="6 8" id="KW-0058">Aromatic hydrocarbons catabolism</keyword>
<keyword evidence="11" id="KW-1185">Reference proteome</keyword>
<feature type="domain" description="Muconolactone isomerase" evidence="9">
    <location>
        <begin position="1"/>
        <end position="89"/>
    </location>
</feature>
<organism evidence="10 11">
    <name type="scientific">Caballeronia glathei</name>
    <dbReference type="NCBI Taxonomy" id="60547"/>
    <lineage>
        <taxon>Bacteria</taxon>
        <taxon>Pseudomonadati</taxon>
        <taxon>Pseudomonadota</taxon>
        <taxon>Betaproteobacteria</taxon>
        <taxon>Burkholderiales</taxon>
        <taxon>Burkholderiaceae</taxon>
        <taxon>Caballeronia</taxon>
    </lineage>
</organism>
<sequence length="98" mass="11060">MLFHVQITVRVPPEADMEKIRALSAEEVEQAKALQRAGKWLHVWRIAGKWANISIFNVDSTDELHGILSSLPLFPYMDIEVTALCRHPASIDDPQQAP</sequence>
<evidence type="ECO:0000256" key="2">
    <source>
        <dbReference type="ARBA" id="ARBA00005193"/>
    </source>
</evidence>
<keyword evidence="7 8" id="KW-0413">Isomerase</keyword>
<comment type="caution">
    <text evidence="10">The sequence shown here is derived from an EMBL/GenBank/DDBJ whole genome shotgun (WGS) entry which is preliminary data.</text>
</comment>
<evidence type="ECO:0000256" key="1">
    <source>
        <dbReference type="ARBA" id="ARBA00001739"/>
    </source>
</evidence>
<protein>
    <recommendedName>
        <fullName evidence="5 8">Muconolactone Delta-isomerase</fullName>
        <shortName evidence="8">MIase</shortName>
        <ecNumber evidence="5 8">5.3.3.4</ecNumber>
    </recommendedName>
</protein>
<reference evidence="10 11" key="1">
    <citation type="submission" date="2014-03" db="EMBL/GenBank/DDBJ databases">
        <title>Draft Genome Sequences of Four Burkholderia Strains.</title>
        <authorList>
            <person name="Liu X.Y."/>
            <person name="Li C.X."/>
            <person name="Xu J.H."/>
        </authorList>
    </citation>
    <scope>NUCLEOTIDE SEQUENCE [LARGE SCALE GENOMIC DNA]</scope>
    <source>
        <strain evidence="10 11">DSM 50014</strain>
    </source>
</reference>
<comment type="subunit">
    <text evidence="4">Homodecamer.</text>
</comment>
<dbReference type="PIRSF" id="PIRSF001486">
    <property type="entry name" value="CatC"/>
    <property type="match status" value="1"/>
</dbReference>
<accession>A0A069PUG6</accession>
<dbReference type="InterPro" id="IPR026029">
    <property type="entry name" value="MLI_dom"/>
</dbReference>
<dbReference type="GO" id="GO:0016159">
    <property type="term" value="F:muconolactone delta-isomerase activity"/>
    <property type="evidence" value="ECO:0007669"/>
    <property type="project" value="UniProtKB-EC"/>
</dbReference>
<dbReference type="RefSeq" id="WP_035934993.1">
    <property type="nucleotide sequence ID" value="NZ_CADFFX010000002.1"/>
</dbReference>
<evidence type="ECO:0000256" key="3">
    <source>
        <dbReference type="ARBA" id="ARBA00010882"/>
    </source>
</evidence>
<evidence type="ECO:0000313" key="11">
    <source>
        <dbReference type="Proteomes" id="UP000027466"/>
    </source>
</evidence>
<proteinExistence type="inferred from homology"/>
<dbReference type="STRING" id="60547.GCA_000751215_04266"/>
<evidence type="ECO:0000256" key="8">
    <source>
        <dbReference type="PIRNR" id="PIRNR001486"/>
    </source>
</evidence>
<comment type="similarity">
    <text evidence="3 8">Belongs to the muconolactone Delta-isomerase family.</text>
</comment>
<dbReference type="EC" id="5.3.3.4" evidence="5 8"/>
<evidence type="ECO:0000313" key="10">
    <source>
        <dbReference type="EMBL" id="KDR44150.1"/>
    </source>
</evidence>
<name>A0A069PUG6_9BURK</name>
<dbReference type="InterPro" id="IPR011008">
    <property type="entry name" value="Dimeric_a/b-barrel"/>
</dbReference>
<dbReference type="Pfam" id="PF02426">
    <property type="entry name" value="MIase"/>
    <property type="match status" value="1"/>
</dbReference>
<dbReference type="UniPathway" id="UPA00157">
    <property type="reaction ID" value="UER00260"/>
</dbReference>
<dbReference type="InterPro" id="IPR003464">
    <property type="entry name" value="Muconolactone_d_Isoase"/>
</dbReference>
<comment type="catalytic activity">
    <reaction evidence="1 8">
        <text>(S)-muconolactone = (4,5-dihydro-5-oxofuran-2-yl)-acetate</text>
        <dbReference type="Rhea" id="RHEA:12348"/>
        <dbReference type="ChEBI" id="CHEBI:58425"/>
        <dbReference type="ChEBI" id="CHEBI:58736"/>
        <dbReference type="EC" id="5.3.3.4"/>
    </reaction>
</comment>
<comment type="pathway">
    <text evidence="2 8">Aromatic compound metabolism; beta-ketoadipate pathway; 5-oxo-4,5-dihydro-2-furylacetate from catechol: step 3/3.</text>
</comment>
<evidence type="ECO:0000256" key="4">
    <source>
        <dbReference type="ARBA" id="ARBA00011365"/>
    </source>
</evidence>